<dbReference type="Pfam" id="PF02195">
    <property type="entry name" value="ParB_N"/>
    <property type="match status" value="1"/>
</dbReference>
<dbReference type="InterPro" id="IPR036086">
    <property type="entry name" value="ParB/Sulfiredoxin_sf"/>
</dbReference>
<dbReference type="OrthoDB" id="9802051at2"/>
<dbReference type="GO" id="GO:0007059">
    <property type="term" value="P:chromosome segregation"/>
    <property type="evidence" value="ECO:0007669"/>
    <property type="project" value="UniProtKB-KW"/>
</dbReference>
<evidence type="ECO:0000259" key="6">
    <source>
        <dbReference type="SMART" id="SM00470"/>
    </source>
</evidence>
<evidence type="ECO:0000313" key="7">
    <source>
        <dbReference type="EMBL" id="SFP56040.1"/>
    </source>
</evidence>
<dbReference type="InterPro" id="IPR004437">
    <property type="entry name" value="ParB/RepB/Spo0J"/>
</dbReference>
<comment type="function">
    <text evidence="5">Involved in chromosome partition. Localize to both poles of the predivisional cell following completion of DNA replication. Binds to the DNA origin of replication.</text>
</comment>
<evidence type="ECO:0000256" key="2">
    <source>
        <dbReference type="ARBA" id="ARBA00022372"/>
    </source>
</evidence>
<proteinExistence type="inferred from homology"/>
<dbReference type="RefSeq" id="WP_093142869.1">
    <property type="nucleotide sequence ID" value="NZ_FOXF01000037.1"/>
</dbReference>
<dbReference type="PANTHER" id="PTHR33375">
    <property type="entry name" value="CHROMOSOME-PARTITIONING PROTEIN PARB-RELATED"/>
    <property type="match status" value="1"/>
</dbReference>
<dbReference type="EMBL" id="FOXF01000037">
    <property type="protein sequence ID" value="SFP56040.1"/>
    <property type="molecule type" value="Genomic_DNA"/>
</dbReference>
<comment type="similarity">
    <text evidence="1">Belongs to the ParB family.</text>
</comment>
<name>A0A662ZIM3_9GAMM</name>
<dbReference type="InterPro" id="IPR041468">
    <property type="entry name" value="HTH_ParB/Spo0J"/>
</dbReference>
<dbReference type="Gene3D" id="1.10.10.2830">
    <property type="match status" value="1"/>
</dbReference>
<sequence length="287" mass="32240">MGGKLGKGLGSLLQNNNSILRSTEIADNSSNELQQLDINFLTRGKYQPRQDMDQESLLELSESIKNQGMIQPIVVRRIGDHVYEIIAGERRWQAAKLAGLSQVPCLVKELSDRNAMIISLIENIQREDLNIVEEAEGLNRLVNELNLTHENVAEILGKSRSSISNLLRLNSLSAKTKDLLRSGDLEMGHARALLALEGEIQENTAIAVVQKALTVRETEKLVKDILHPKEKKETEVDESFEQLKSNFSQRFSNLNVKCIRSGNNKGKFVLTYKNQEELTKIKQLIGL</sequence>
<protein>
    <recommendedName>
        <fullName evidence="2">Probable chromosome-partitioning protein ParB</fullName>
    </recommendedName>
</protein>
<dbReference type="SUPFAM" id="SSF110849">
    <property type="entry name" value="ParB/Sulfiredoxin"/>
    <property type="match status" value="1"/>
</dbReference>
<gene>
    <name evidence="7" type="ORF">SAMN02910344_01723</name>
</gene>
<dbReference type="Pfam" id="PF17762">
    <property type="entry name" value="HTH_ParB"/>
    <property type="match status" value="1"/>
</dbReference>
<dbReference type="InterPro" id="IPR050336">
    <property type="entry name" value="Chromosome_partition/occlusion"/>
</dbReference>
<evidence type="ECO:0000256" key="4">
    <source>
        <dbReference type="ARBA" id="ARBA00023125"/>
    </source>
</evidence>
<evidence type="ECO:0000313" key="8">
    <source>
        <dbReference type="Proteomes" id="UP000243745"/>
    </source>
</evidence>
<dbReference type="Gene3D" id="3.90.1530.30">
    <property type="match status" value="1"/>
</dbReference>
<dbReference type="Proteomes" id="UP000243745">
    <property type="component" value="Unassembled WGS sequence"/>
</dbReference>
<dbReference type="AlphaFoldDB" id="A0A662ZIM3"/>
<keyword evidence="3" id="KW-0159">Chromosome partition</keyword>
<reference evidence="7 8" key="1">
    <citation type="submission" date="2016-10" db="EMBL/GenBank/DDBJ databases">
        <authorList>
            <person name="Varghese N."/>
            <person name="Submissions S."/>
        </authorList>
    </citation>
    <scope>NUCLEOTIDE SEQUENCE [LARGE SCALE GENOMIC DNA]</scope>
    <source>
        <strain evidence="7 8">DSM 1361</strain>
    </source>
</reference>
<evidence type="ECO:0000256" key="5">
    <source>
        <dbReference type="ARBA" id="ARBA00025472"/>
    </source>
</evidence>
<dbReference type="NCBIfam" id="TIGR00180">
    <property type="entry name" value="parB_part"/>
    <property type="match status" value="1"/>
</dbReference>
<dbReference type="InterPro" id="IPR003115">
    <property type="entry name" value="ParB_N"/>
</dbReference>
<dbReference type="SMART" id="SM00470">
    <property type="entry name" value="ParB"/>
    <property type="match status" value="1"/>
</dbReference>
<dbReference type="CDD" id="cd16393">
    <property type="entry name" value="SPO0J_N"/>
    <property type="match status" value="1"/>
</dbReference>
<dbReference type="GO" id="GO:0005694">
    <property type="term" value="C:chromosome"/>
    <property type="evidence" value="ECO:0007669"/>
    <property type="project" value="TreeGrafter"/>
</dbReference>
<keyword evidence="8" id="KW-1185">Reference proteome</keyword>
<evidence type="ECO:0000256" key="1">
    <source>
        <dbReference type="ARBA" id="ARBA00006295"/>
    </source>
</evidence>
<keyword evidence="4" id="KW-0238">DNA-binding</keyword>
<evidence type="ECO:0000256" key="3">
    <source>
        <dbReference type="ARBA" id="ARBA00022829"/>
    </source>
</evidence>
<dbReference type="GO" id="GO:0003677">
    <property type="term" value="F:DNA binding"/>
    <property type="evidence" value="ECO:0007669"/>
    <property type="project" value="UniProtKB-KW"/>
</dbReference>
<dbReference type="FunFam" id="1.10.10.2830:FF:000001">
    <property type="entry name" value="Chromosome partitioning protein ParB"/>
    <property type="match status" value="1"/>
</dbReference>
<organism evidence="7 8">
    <name type="scientific">Ruminobacter amylophilus</name>
    <dbReference type="NCBI Taxonomy" id="867"/>
    <lineage>
        <taxon>Bacteria</taxon>
        <taxon>Pseudomonadati</taxon>
        <taxon>Pseudomonadota</taxon>
        <taxon>Gammaproteobacteria</taxon>
        <taxon>Aeromonadales</taxon>
        <taxon>Succinivibrionaceae</taxon>
        <taxon>Ruminobacter</taxon>
    </lineage>
</organism>
<accession>A0A662ZIM3</accession>
<dbReference type="PANTHER" id="PTHR33375:SF1">
    <property type="entry name" value="CHROMOSOME-PARTITIONING PROTEIN PARB-RELATED"/>
    <property type="match status" value="1"/>
</dbReference>
<dbReference type="GO" id="GO:0045881">
    <property type="term" value="P:positive regulation of sporulation resulting in formation of a cellular spore"/>
    <property type="evidence" value="ECO:0007669"/>
    <property type="project" value="TreeGrafter"/>
</dbReference>
<feature type="domain" description="ParB-like N-terminal" evidence="6">
    <location>
        <begin position="34"/>
        <end position="124"/>
    </location>
</feature>
<dbReference type="FunFam" id="3.90.1530.30:FF:000001">
    <property type="entry name" value="Chromosome partitioning protein ParB"/>
    <property type="match status" value="1"/>
</dbReference>